<accession>L7N9M0</accession>
<keyword evidence="5" id="KW-1278">Translocase</keyword>
<dbReference type="Pfam" id="PF00420">
    <property type="entry name" value="Oxidored_q2"/>
    <property type="match status" value="1"/>
</dbReference>
<gene>
    <name evidence="12" type="primary">ND4L</name>
</gene>
<comment type="subcellular location">
    <subcellularLocation>
        <location evidence="1">Membrane</location>
        <topology evidence="1">Multi-pass membrane protein</topology>
    </subcellularLocation>
</comment>
<dbReference type="EMBL" id="HQ645959">
    <property type="protein sequence ID" value="ADU58106.1"/>
    <property type="molecule type" value="Genomic_DNA"/>
</dbReference>
<evidence type="ECO:0000256" key="9">
    <source>
        <dbReference type="ARBA" id="ARBA00031586"/>
    </source>
</evidence>
<evidence type="ECO:0000256" key="11">
    <source>
        <dbReference type="SAM" id="Phobius"/>
    </source>
</evidence>
<evidence type="ECO:0000256" key="5">
    <source>
        <dbReference type="ARBA" id="ARBA00022967"/>
    </source>
</evidence>
<dbReference type="GO" id="GO:0008137">
    <property type="term" value="F:NADH dehydrogenase (ubiquinone) activity"/>
    <property type="evidence" value="ECO:0007669"/>
    <property type="project" value="UniProtKB-EC"/>
</dbReference>
<dbReference type="InterPro" id="IPR039428">
    <property type="entry name" value="NUOK/Mnh_C1-like"/>
</dbReference>
<dbReference type="AlphaFoldDB" id="L7N9M0"/>
<keyword evidence="6 11" id="KW-1133">Transmembrane helix</keyword>
<organism evidence="12">
    <name type="scientific">Sirthenea flavipes</name>
    <dbReference type="NCBI Taxonomy" id="941641"/>
    <lineage>
        <taxon>Eukaryota</taxon>
        <taxon>Metazoa</taxon>
        <taxon>Ecdysozoa</taxon>
        <taxon>Arthropoda</taxon>
        <taxon>Hexapoda</taxon>
        <taxon>Insecta</taxon>
        <taxon>Pterygota</taxon>
        <taxon>Neoptera</taxon>
        <taxon>Paraneoptera</taxon>
        <taxon>Hemiptera</taxon>
        <taxon>Heteroptera</taxon>
        <taxon>Panheteroptera</taxon>
        <taxon>Cimicomorpha</taxon>
        <taxon>Reduviidae</taxon>
        <taxon>Peiratinae</taxon>
        <taxon>Sirthenea</taxon>
    </lineage>
</organism>
<evidence type="ECO:0000256" key="1">
    <source>
        <dbReference type="ARBA" id="ARBA00004141"/>
    </source>
</evidence>
<evidence type="ECO:0000256" key="8">
    <source>
        <dbReference type="ARBA" id="ARBA00023136"/>
    </source>
</evidence>
<evidence type="ECO:0000256" key="7">
    <source>
        <dbReference type="ARBA" id="ARBA00023027"/>
    </source>
</evidence>
<dbReference type="CTD" id="4539"/>
<geneLocation type="mitochondrion" evidence="12"/>
<sequence length="98" mass="11443">MFNDFFYFLLYFMFFSGLLTFCSMRKHLLLTLLSLEFLSMCLYLSLFNFLYIYSFSYFFILVFLVFIVCEGALGLAILVSLVRSSGNDHISSLSVLGW</sequence>
<feature type="transmembrane region" description="Helical" evidence="11">
    <location>
        <begin position="29"/>
        <end position="51"/>
    </location>
</feature>
<proteinExistence type="inferred from homology"/>
<evidence type="ECO:0000256" key="2">
    <source>
        <dbReference type="ARBA" id="ARBA00010519"/>
    </source>
</evidence>
<dbReference type="Gene3D" id="1.10.287.3510">
    <property type="match status" value="1"/>
</dbReference>
<evidence type="ECO:0000256" key="3">
    <source>
        <dbReference type="ARBA" id="ARBA00016612"/>
    </source>
</evidence>
<dbReference type="GeneID" id="14469191"/>
<keyword evidence="8 11" id="KW-0472">Membrane</keyword>
<reference evidence="12" key="1">
    <citation type="journal article" date="2013" name="Zootaxa">
        <title>Complete nucleotide sequence and organization of the mitochondrial genome of Sirthenea flavipes (Hemiptera: Reduviidae: Peiratinae) and comparison with other assassin bugs.</title>
        <authorList>
            <person name="Gao J.Y."/>
            <person name="Li H."/>
            <person name="Truong X.L."/>
            <person name="Dai X."/>
            <person name="Chang J."/>
            <person name="Cai W.Z."/>
        </authorList>
    </citation>
    <scope>NUCLEOTIDE SEQUENCE</scope>
</reference>
<evidence type="ECO:0000256" key="6">
    <source>
        <dbReference type="ARBA" id="ARBA00022989"/>
    </source>
</evidence>
<evidence type="ECO:0000256" key="10">
    <source>
        <dbReference type="ARBA" id="ARBA00049551"/>
    </source>
</evidence>
<keyword evidence="7" id="KW-0520">NAD</keyword>
<evidence type="ECO:0000256" key="4">
    <source>
        <dbReference type="ARBA" id="ARBA00022692"/>
    </source>
</evidence>
<keyword evidence="12" id="KW-0496">Mitochondrion</keyword>
<name>L7N9M0_9HEMI</name>
<keyword evidence="4 11" id="KW-0812">Transmembrane</keyword>
<feature type="transmembrane region" description="Helical" evidence="11">
    <location>
        <begin position="57"/>
        <end position="82"/>
    </location>
</feature>
<comment type="similarity">
    <text evidence="2">Belongs to the complex I subunit 4L family.</text>
</comment>
<protein>
    <recommendedName>
        <fullName evidence="3">NADH-ubiquinone oxidoreductase chain 4L</fullName>
    </recommendedName>
    <alternativeName>
        <fullName evidence="9">NADH dehydrogenase subunit 4L</fullName>
    </alternativeName>
</protein>
<feature type="transmembrane region" description="Helical" evidence="11">
    <location>
        <begin position="6"/>
        <end position="22"/>
    </location>
</feature>
<dbReference type="GO" id="GO:0016020">
    <property type="term" value="C:membrane"/>
    <property type="evidence" value="ECO:0007669"/>
    <property type="project" value="UniProtKB-SubCell"/>
</dbReference>
<evidence type="ECO:0000313" key="12">
    <source>
        <dbReference type="EMBL" id="ADU58106.1"/>
    </source>
</evidence>
<comment type="catalytic activity">
    <reaction evidence="10">
        <text>a ubiquinone + NADH + 5 H(+)(in) = a ubiquinol + NAD(+) + 4 H(+)(out)</text>
        <dbReference type="Rhea" id="RHEA:29091"/>
        <dbReference type="Rhea" id="RHEA-COMP:9565"/>
        <dbReference type="Rhea" id="RHEA-COMP:9566"/>
        <dbReference type="ChEBI" id="CHEBI:15378"/>
        <dbReference type="ChEBI" id="CHEBI:16389"/>
        <dbReference type="ChEBI" id="CHEBI:17976"/>
        <dbReference type="ChEBI" id="CHEBI:57540"/>
        <dbReference type="ChEBI" id="CHEBI:57945"/>
        <dbReference type="EC" id="7.1.1.2"/>
    </reaction>
</comment>
<dbReference type="RefSeq" id="YP_007374660.1">
    <property type="nucleotide sequence ID" value="NC_020143.1"/>
</dbReference>